<protein>
    <submittedName>
        <fullName evidence="3">Uncharacterized protein</fullName>
    </submittedName>
</protein>
<evidence type="ECO:0000256" key="1">
    <source>
        <dbReference type="ARBA" id="ARBA00008668"/>
    </source>
</evidence>
<dbReference type="EMBL" id="JAUUTY010000007">
    <property type="protein sequence ID" value="KAK1610045.1"/>
    <property type="molecule type" value="Genomic_DNA"/>
</dbReference>
<evidence type="ECO:0000256" key="2">
    <source>
        <dbReference type="SAM" id="SignalP"/>
    </source>
</evidence>
<dbReference type="CDD" id="cd01837">
    <property type="entry name" value="SGNH_plant_lipase_like"/>
    <property type="match status" value="1"/>
</dbReference>
<dbReference type="GO" id="GO:0016788">
    <property type="term" value="F:hydrolase activity, acting on ester bonds"/>
    <property type="evidence" value="ECO:0007669"/>
    <property type="project" value="InterPro"/>
</dbReference>
<dbReference type="InterPro" id="IPR050592">
    <property type="entry name" value="GDSL_lipolytic_enzyme"/>
</dbReference>
<sequence>MASLCRGHLSGQALLFVQLLLLPVALLLCAHGAPAATGKIKISAVFMFGDSIVDPGNNNNRLTEAKADFPPYGQDFPGGVATGRFSNGKVPGDMFASGFGIKKLLPPYIGDDLQLSDLPTGVAFASGGSGYDPLTSIPATATSSTGQLELFLEYKERLKALVGEEETARVISEGIYFTVMGSNDLANNYFLLPLRRHQYDLPSYVNFLVSSAVNFTMKLNEMGARRIGFIGIPPIGCCPSQKVLGSRECEPLRNQAAQLFNTKITKEIHRLNEEQSVPGSKFAYLDIYYNLLDLIQRPQFYGFKEVAEGCCGSTVLNAAIFIKYHHACPNVNDYIFWDSFHPTEKAYSIVVEKLFQQNMHDLM</sequence>
<dbReference type="PANTHER" id="PTHR45642">
    <property type="entry name" value="GDSL ESTERASE/LIPASE EXL3"/>
    <property type="match status" value="1"/>
</dbReference>
<keyword evidence="2" id="KW-0732">Signal</keyword>
<proteinExistence type="inferred from homology"/>
<reference evidence="3" key="1">
    <citation type="submission" date="2023-07" db="EMBL/GenBank/DDBJ databases">
        <title>A chromosome-level genome assembly of Lolium multiflorum.</title>
        <authorList>
            <person name="Chen Y."/>
            <person name="Copetti D."/>
            <person name="Kolliker R."/>
            <person name="Studer B."/>
        </authorList>
    </citation>
    <scope>NUCLEOTIDE SEQUENCE</scope>
    <source>
        <strain evidence="3">02402/16</strain>
        <tissue evidence="3">Leaf</tissue>
    </source>
</reference>
<dbReference type="InterPro" id="IPR035669">
    <property type="entry name" value="SGNH_plant_lipase-like"/>
</dbReference>
<dbReference type="InterPro" id="IPR036514">
    <property type="entry name" value="SGNH_hydro_sf"/>
</dbReference>
<evidence type="ECO:0000313" key="4">
    <source>
        <dbReference type="Proteomes" id="UP001231189"/>
    </source>
</evidence>
<feature type="chain" id="PRO_5042258222" evidence="2">
    <location>
        <begin position="36"/>
        <end position="363"/>
    </location>
</feature>
<dbReference type="InterPro" id="IPR001087">
    <property type="entry name" value="GDSL"/>
</dbReference>
<feature type="signal peptide" evidence="2">
    <location>
        <begin position="1"/>
        <end position="35"/>
    </location>
</feature>
<evidence type="ECO:0000313" key="3">
    <source>
        <dbReference type="EMBL" id="KAK1610045.1"/>
    </source>
</evidence>
<comment type="similarity">
    <text evidence="1">Belongs to the 'GDSL' lipolytic enzyme family.</text>
</comment>
<name>A0AAD8QX74_LOLMU</name>
<dbReference type="Proteomes" id="UP001231189">
    <property type="component" value="Unassembled WGS sequence"/>
</dbReference>
<organism evidence="3 4">
    <name type="scientific">Lolium multiflorum</name>
    <name type="common">Italian ryegrass</name>
    <name type="synonym">Lolium perenne subsp. multiflorum</name>
    <dbReference type="NCBI Taxonomy" id="4521"/>
    <lineage>
        <taxon>Eukaryota</taxon>
        <taxon>Viridiplantae</taxon>
        <taxon>Streptophyta</taxon>
        <taxon>Embryophyta</taxon>
        <taxon>Tracheophyta</taxon>
        <taxon>Spermatophyta</taxon>
        <taxon>Magnoliopsida</taxon>
        <taxon>Liliopsida</taxon>
        <taxon>Poales</taxon>
        <taxon>Poaceae</taxon>
        <taxon>BOP clade</taxon>
        <taxon>Pooideae</taxon>
        <taxon>Poodae</taxon>
        <taxon>Poeae</taxon>
        <taxon>Poeae Chloroplast Group 2 (Poeae type)</taxon>
        <taxon>Loliodinae</taxon>
        <taxon>Loliinae</taxon>
        <taxon>Lolium</taxon>
    </lineage>
</organism>
<dbReference type="Gene3D" id="3.40.50.1110">
    <property type="entry name" value="SGNH hydrolase"/>
    <property type="match status" value="1"/>
</dbReference>
<gene>
    <name evidence="3" type="ORF">QYE76_033718</name>
</gene>
<comment type="caution">
    <text evidence="3">The sequence shown here is derived from an EMBL/GenBank/DDBJ whole genome shotgun (WGS) entry which is preliminary data.</text>
</comment>
<accession>A0AAD8QX74</accession>
<dbReference type="Pfam" id="PF00657">
    <property type="entry name" value="Lipase_GDSL"/>
    <property type="match status" value="1"/>
</dbReference>
<dbReference type="PANTHER" id="PTHR45642:SF128">
    <property type="entry name" value="OS06G0351500 PROTEIN"/>
    <property type="match status" value="1"/>
</dbReference>
<keyword evidence="4" id="KW-1185">Reference proteome</keyword>
<dbReference type="AlphaFoldDB" id="A0AAD8QX74"/>